<dbReference type="Gene3D" id="1.25.40.10">
    <property type="entry name" value="Tetratricopeptide repeat domain"/>
    <property type="match status" value="2"/>
</dbReference>
<feature type="signal peptide" evidence="2">
    <location>
        <begin position="1"/>
        <end position="27"/>
    </location>
</feature>
<reference evidence="3 4" key="1">
    <citation type="submission" date="2021-10" db="EMBL/GenBank/DDBJ databases">
        <title>Collection of gut derived symbiotic bacterial strains cultured from healthy donors.</title>
        <authorList>
            <person name="Lin H."/>
            <person name="Littmann E."/>
            <person name="Kohout C."/>
            <person name="Pamer E.G."/>
        </authorList>
    </citation>
    <scope>NUCLEOTIDE SEQUENCE [LARGE SCALE GENOMIC DNA]</scope>
    <source>
        <strain evidence="3 4">DFI.1.165</strain>
    </source>
</reference>
<dbReference type="EMBL" id="JAJCIS010000002">
    <property type="protein sequence ID" value="MCB7386429.1"/>
    <property type="molecule type" value="Genomic_DNA"/>
</dbReference>
<feature type="chain" id="PRO_5047173960" evidence="2">
    <location>
        <begin position="28"/>
        <end position="181"/>
    </location>
</feature>
<keyword evidence="1" id="KW-0802">TPR repeat</keyword>
<dbReference type="Pfam" id="PF13424">
    <property type="entry name" value="TPR_12"/>
    <property type="match status" value="1"/>
</dbReference>
<name>A0ABS8DDD9_9FIRM</name>
<dbReference type="InterPro" id="IPR011990">
    <property type="entry name" value="TPR-like_helical_dom_sf"/>
</dbReference>
<feature type="repeat" description="TPR" evidence="1">
    <location>
        <begin position="58"/>
        <end position="91"/>
    </location>
</feature>
<gene>
    <name evidence="3" type="ORF">LIZ65_03935</name>
</gene>
<accession>A0ABS8DDD9</accession>
<dbReference type="RefSeq" id="WP_066736944.1">
    <property type="nucleotide sequence ID" value="NZ_JAJCIQ010000002.1"/>
</dbReference>
<dbReference type="PROSITE" id="PS51257">
    <property type="entry name" value="PROKAR_LIPOPROTEIN"/>
    <property type="match status" value="1"/>
</dbReference>
<dbReference type="SUPFAM" id="SSF48452">
    <property type="entry name" value="TPR-like"/>
    <property type="match status" value="1"/>
</dbReference>
<evidence type="ECO:0000256" key="2">
    <source>
        <dbReference type="SAM" id="SignalP"/>
    </source>
</evidence>
<dbReference type="PROSITE" id="PS50005">
    <property type="entry name" value="TPR"/>
    <property type="match status" value="1"/>
</dbReference>
<comment type="caution">
    <text evidence="3">The sequence shown here is derived from an EMBL/GenBank/DDBJ whole genome shotgun (WGS) entry which is preliminary data.</text>
</comment>
<proteinExistence type="predicted"/>
<evidence type="ECO:0000256" key="1">
    <source>
        <dbReference type="PROSITE-ProRule" id="PRU00339"/>
    </source>
</evidence>
<evidence type="ECO:0000313" key="4">
    <source>
        <dbReference type="Proteomes" id="UP001299546"/>
    </source>
</evidence>
<evidence type="ECO:0000313" key="3">
    <source>
        <dbReference type="EMBL" id="MCB7386429.1"/>
    </source>
</evidence>
<organism evidence="3 4">
    <name type="scientific">Bariatricus massiliensis</name>
    <dbReference type="NCBI Taxonomy" id="1745713"/>
    <lineage>
        <taxon>Bacteria</taxon>
        <taxon>Bacillati</taxon>
        <taxon>Bacillota</taxon>
        <taxon>Clostridia</taxon>
        <taxon>Lachnospirales</taxon>
        <taxon>Lachnospiraceae</taxon>
        <taxon>Bariatricus</taxon>
    </lineage>
</organism>
<dbReference type="Proteomes" id="UP001299546">
    <property type="component" value="Unassembled WGS sequence"/>
</dbReference>
<keyword evidence="4" id="KW-1185">Reference proteome</keyword>
<dbReference type="InterPro" id="IPR019734">
    <property type="entry name" value="TPR_rpt"/>
</dbReference>
<dbReference type="SMART" id="SM00028">
    <property type="entry name" value="TPR"/>
    <property type="match status" value="3"/>
</dbReference>
<protein>
    <submittedName>
        <fullName evidence="3">Tetratricopeptide repeat protein</fullName>
    </submittedName>
</protein>
<sequence>MKTGRKKQILAALLAAACIGLAGCADAVEDGLELFKEAKYTEAAENFQKAVDKGENLGEAYRGLGICYWEQEDYEKASEAFQSALDNGTEKTATIYNMLGICEMKAESYKKAAFYFMNGQMKEGASEELMQEMAFNEIAAYEADGDYGKALQKLEGYVAKYPDDEKAAKELAFLKTQAPKE</sequence>
<keyword evidence="2" id="KW-0732">Signal</keyword>